<name>A0A6A3PSB2_9STRA</name>
<gene>
    <name evidence="1" type="ORF">PF007_g30512</name>
</gene>
<proteinExistence type="predicted"/>
<evidence type="ECO:0000313" key="1">
    <source>
        <dbReference type="EMBL" id="KAE9060695.1"/>
    </source>
</evidence>
<dbReference type="EMBL" id="QXFZ01005526">
    <property type="protein sequence ID" value="KAE9060695.1"/>
    <property type="molecule type" value="Genomic_DNA"/>
</dbReference>
<sequence>MDDATARTKFNFTIPQLRELAAKLHLPMPCIITPERDTVPTLEALAMLCRRLKEPSTLFTVANEFGRSPAAYSRICKHTVHELFTRHKERLYFNRELVVRRIEG</sequence>
<accession>A0A6A3PSB2</accession>
<organism evidence="1 2">
    <name type="scientific">Phytophthora fragariae</name>
    <dbReference type="NCBI Taxonomy" id="53985"/>
    <lineage>
        <taxon>Eukaryota</taxon>
        <taxon>Sar</taxon>
        <taxon>Stramenopiles</taxon>
        <taxon>Oomycota</taxon>
        <taxon>Peronosporomycetes</taxon>
        <taxon>Peronosporales</taxon>
        <taxon>Peronosporaceae</taxon>
        <taxon>Phytophthora</taxon>
    </lineage>
</organism>
<dbReference type="Proteomes" id="UP000441208">
    <property type="component" value="Unassembled WGS sequence"/>
</dbReference>
<comment type="caution">
    <text evidence="1">The sequence shown here is derived from an EMBL/GenBank/DDBJ whole genome shotgun (WGS) entry which is preliminary data.</text>
</comment>
<dbReference type="AlphaFoldDB" id="A0A6A3PSB2"/>
<evidence type="ECO:0000313" key="2">
    <source>
        <dbReference type="Proteomes" id="UP000441208"/>
    </source>
</evidence>
<reference evidence="1 2" key="1">
    <citation type="submission" date="2018-08" db="EMBL/GenBank/DDBJ databases">
        <title>Genomic investigation of the strawberry pathogen Phytophthora fragariae indicates pathogenicity is determined by transcriptional variation in three key races.</title>
        <authorList>
            <person name="Adams T.M."/>
            <person name="Armitage A.D."/>
            <person name="Sobczyk M.K."/>
            <person name="Bates H.J."/>
            <person name="Dunwell J.M."/>
            <person name="Nellist C.F."/>
            <person name="Harrison R.J."/>
        </authorList>
    </citation>
    <scope>NUCLEOTIDE SEQUENCE [LARGE SCALE GENOMIC DNA]</scope>
    <source>
        <strain evidence="1 2">NOV-71</strain>
    </source>
</reference>
<protein>
    <submittedName>
        <fullName evidence="1">Uncharacterized protein</fullName>
    </submittedName>
</protein>